<reference evidence="1 2" key="1">
    <citation type="submission" date="2024-05" db="EMBL/GenBank/DDBJ databases">
        <title>Genome sequencing and assembly of Indian major carp, Cirrhinus mrigala (Hamilton, 1822).</title>
        <authorList>
            <person name="Mohindra V."/>
            <person name="Chowdhury L.M."/>
            <person name="Lal K."/>
            <person name="Jena J.K."/>
        </authorList>
    </citation>
    <scope>NUCLEOTIDE SEQUENCE [LARGE SCALE GENOMIC DNA]</scope>
    <source>
        <strain evidence="1">CM1030</strain>
        <tissue evidence="1">Blood</tissue>
    </source>
</reference>
<dbReference type="EMBL" id="JAMKFB020000716">
    <property type="protein sequence ID" value="KAL0147970.1"/>
    <property type="molecule type" value="Genomic_DNA"/>
</dbReference>
<dbReference type="AlphaFoldDB" id="A0ABD0MEC3"/>
<proteinExistence type="predicted"/>
<organism evidence="1 2">
    <name type="scientific">Cirrhinus mrigala</name>
    <name type="common">Mrigala</name>
    <dbReference type="NCBI Taxonomy" id="683832"/>
    <lineage>
        <taxon>Eukaryota</taxon>
        <taxon>Metazoa</taxon>
        <taxon>Chordata</taxon>
        <taxon>Craniata</taxon>
        <taxon>Vertebrata</taxon>
        <taxon>Euteleostomi</taxon>
        <taxon>Actinopterygii</taxon>
        <taxon>Neopterygii</taxon>
        <taxon>Teleostei</taxon>
        <taxon>Ostariophysi</taxon>
        <taxon>Cypriniformes</taxon>
        <taxon>Cyprinidae</taxon>
        <taxon>Labeoninae</taxon>
        <taxon>Labeonini</taxon>
        <taxon>Cirrhinus</taxon>
    </lineage>
</organism>
<sequence length="66" mass="7340">MQTDQTLKGEKAFNRYPTNMSQENTSFPLNVASADDPATTVLMTDNTTWVNKFCTELGNHNPAFLA</sequence>
<name>A0ABD0MEC3_CIRMR</name>
<evidence type="ECO:0000313" key="2">
    <source>
        <dbReference type="Proteomes" id="UP001529510"/>
    </source>
</evidence>
<dbReference type="Proteomes" id="UP001529510">
    <property type="component" value="Unassembled WGS sequence"/>
</dbReference>
<feature type="non-terminal residue" evidence="1">
    <location>
        <position position="66"/>
    </location>
</feature>
<evidence type="ECO:0000313" key="1">
    <source>
        <dbReference type="EMBL" id="KAL0147970.1"/>
    </source>
</evidence>
<accession>A0ABD0MEC3</accession>
<protein>
    <submittedName>
        <fullName evidence="1">Uncharacterized protein</fullName>
    </submittedName>
</protein>
<gene>
    <name evidence="1" type="ORF">M9458_056697</name>
</gene>
<comment type="caution">
    <text evidence="1">The sequence shown here is derived from an EMBL/GenBank/DDBJ whole genome shotgun (WGS) entry which is preliminary data.</text>
</comment>
<keyword evidence="2" id="KW-1185">Reference proteome</keyword>